<comment type="caution">
    <text evidence="9">The sequence shown here is derived from an EMBL/GenBank/DDBJ whole genome shotgun (WGS) entry which is preliminary data.</text>
</comment>
<accession>A0A831W8U9</accession>
<sequence length="199" mass="21974">MARRPRPTRPGRRPGQGNLVRIIGGEHGGRRLHFPSAAGLRPTADRVRETLFNWLQPCLPGSRCLDLFAGSGALGLEAASRGAAGVVLLEREPRVARRLRENVELLGLGQVSVVEADALNWLRTDPRQFDILFLDPPFGGDLMTAACRLLAQGHWLAPGARIYLEMDASSPLPPLPREWRPLREKRAGQVCYYLFAGPE</sequence>
<evidence type="ECO:0000256" key="2">
    <source>
        <dbReference type="ARBA" id="ARBA00005269"/>
    </source>
</evidence>
<protein>
    <recommendedName>
        <fullName evidence="4 8">Ribosomal RNA small subunit methyltransferase D</fullName>
        <ecNumber evidence="3 8">2.1.1.171</ecNumber>
    </recommendedName>
</protein>
<evidence type="ECO:0000256" key="6">
    <source>
        <dbReference type="ARBA" id="ARBA00022679"/>
    </source>
</evidence>
<dbReference type="EMBL" id="DRKP01000084">
    <property type="protein sequence ID" value="HEB96260.1"/>
    <property type="molecule type" value="Genomic_DNA"/>
</dbReference>
<evidence type="ECO:0000313" key="10">
    <source>
        <dbReference type="Proteomes" id="UP000886251"/>
    </source>
</evidence>
<dbReference type="GO" id="GO:0003676">
    <property type="term" value="F:nucleic acid binding"/>
    <property type="evidence" value="ECO:0007669"/>
    <property type="project" value="InterPro"/>
</dbReference>
<evidence type="ECO:0000256" key="8">
    <source>
        <dbReference type="PIRNR" id="PIRNR004553"/>
    </source>
</evidence>
<dbReference type="Pfam" id="PF03602">
    <property type="entry name" value="Cons_hypoth95"/>
    <property type="match status" value="1"/>
</dbReference>
<organism evidence="9 10">
    <name type="scientific">Sedimenticola thiotaurini</name>
    <dbReference type="NCBI Taxonomy" id="1543721"/>
    <lineage>
        <taxon>Bacteria</taxon>
        <taxon>Pseudomonadati</taxon>
        <taxon>Pseudomonadota</taxon>
        <taxon>Gammaproteobacteria</taxon>
        <taxon>Chromatiales</taxon>
        <taxon>Sedimenticolaceae</taxon>
        <taxon>Sedimenticola</taxon>
    </lineage>
</organism>
<dbReference type="GO" id="GO:0052913">
    <property type="term" value="F:16S rRNA (guanine(966)-N(2))-methyltransferase activity"/>
    <property type="evidence" value="ECO:0007669"/>
    <property type="project" value="UniProtKB-EC"/>
</dbReference>
<dbReference type="Gene3D" id="3.40.50.150">
    <property type="entry name" value="Vaccinia Virus protein VP39"/>
    <property type="match status" value="1"/>
</dbReference>
<evidence type="ECO:0000256" key="3">
    <source>
        <dbReference type="ARBA" id="ARBA00012141"/>
    </source>
</evidence>
<keyword evidence="8" id="KW-0698">rRNA processing</keyword>
<evidence type="ECO:0000256" key="4">
    <source>
        <dbReference type="ARBA" id="ARBA00013682"/>
    </source>
</evidence>
<evidence type="ECO:0000256" key="7">
    <source>
        <dbReference type="ARBA" id="ARBA00048326"/>
    </source>
</evidence>
<evidence type="ECO:0000313" key="9">
    <source>
        <dbReference type="EMBL" id="HEB96260.1"/>
    </source>
</evidence>
<dbReference type="CDD" id="cd02440">
    <property type="entry name" value="AdoMet_MTases"/>
    <property type="match status" value="1"/>
</dbReference>
<gene>
    <name evidence="9" type="primary">rsmD</name>
    <name evidence="9" type="ORF">ENI96_07500</name>
</gene>
<comment type="function">
    <text evidence="1 8">Specifically methylates the guanine in position 966 of 16S rRNA in the assembled 30S particle.</text>
</comment>
<dbReference type="NCBIfam" id="TIGR00095">
    <property type="entry name" value="16S rRNA (guanine(966)-N(2))-methyltransferase RsmD"/>
    <property type="match status" value="1"/>
</dbReference>
<keyword evidence="8" id="KW-0949">S-adenosyl-L-methionine</keyword>
<proteinExistence type="inferred from homology"/>
<evidence type="ECO:0000256" key="5">
    <source>
        <dbReference type="ARBA" id="ARBA00022603"/>
    </source>
</evidence>
<dbReference type="InterPro" id="IPR002052">
    <property type="entry name" value="DNA_methylase_N6_adenine_CS"/>
</dbReference>
<comment type="catalytic activity">
    <reaction evidence="7 8">
        <text>guanosine(966) in 16S rRNA + S-adenosyl-L-methionine = N(2)-methylguanosine(966) in 16S rRNA + S-adenosyl-L-homocysteine + H(+)</text>
        <dbReference type="Rhea" id="RHEA:23548"/>
        <dbReference type="Rhea" id="RHEA-COMP:10211"/>
        <dbReference type="Rhea" id="RHEA-COMP:10212"/>
        <dbReference type="ChEBI" id="CHEBI:15378"/>
        <dbReference type="ChEBI" id="CHEBI:57856"/>
        <dbReference type="ChEBI" id="CHEBI:59789"/>
        <dbReference type="ChEBI" id="CHEBI:74269"/>
        <dbReference type="ChEBI" id="CHEBI:74481"/>
        <dbReference type="EC" id="2.1.1.171"/>
    </reaction>
</comment>
<dbReference type="Proteomes" id="UP000886251">
    <property type="component" value="Unassembled WGS sequence"/>
</dbReference>
<reference evidence="9" key="1">
    <citation type="journal article" date="2020" name="mSystems">
        <title>Genome- and Community-Level Interaction Insights into Carbon Utilization and Element Cycling Functions of Hydrothermarchaeota in Hydrothermal Sediment.</title>
        <authorList>
            <person name="Zhou Z."/>
            <person name="Liu Y."/>
            <person name="Xu W."/>
            <person name="Pan J."/>
            <person name="Luo Z.H."/>
            <person name="Li M."/>
        </authorList>
    </citation>
    <scope>NUCLEOTIDE SEQUENCE [LARGE SCALE GENOMIC DNA]</scope>
    <source>
        <strain evidence="9">HyVt-443</strain>
    </source>
</reference>
<dbReference type="EC" id="2.1.1.171" evidence="3 8"/>
<dbReference type="PANTHER" id="PTHR43542:SF1">
    <property type="entry name" value="METHYLTRANSFERASE"/>
    <property type="match status" value="1"/>
</dbReference>
<dbReference type="AlphaFoldDB" id="A0A831W8U9"/>
<dbReference type="InterPro" id="IPR004398">
    <property type="entry name" value="RNA_MeTrfase_RsmD"/>
</dbReference>
<evidence type="ECO:0000256" key="1">
    <source>
        <dbReference type="ARBA" id="ARBA00002649"/>
    </source>
</evidence>
<dbReference type="PANTHER" id="PTHR43542">
    <property type="entry name" value="METHYLTRANSFERASE"/>
    <property type="match status" value="1"/>
</dbReference>
<dbReference type="SUPFAM" id="SSF53335">
    <property type="entry name" value="S-adenosyl-L-methionine-dependent methyltransferases"/>
    <property type="match status" value="1"/>
</dbReference>
<dbReference type="InterPro" id="IPR029063">
    <property type="entry name" value="SAM-dependent_MTases_sf"/>
</dbReference>
<dbReference type="PIRSF" id="PIRSF004553">
    <property type="entry name" value="CHP00095"/>
    <property type="match status" value="1"/>
</dbReference>
<keyword evidence="6 8" id="KW-0808">Transferase</keyword>
<comment type="similarity">
    <text evidence="2 8">Belongs to the methyltransferase superfamily. RsmD family.</text>
</comment>
<keyword evidence="5 8" id="KW-0489">Methyltransferase</keyword>
<name>A0A831W8U9_9GAMM</name>
<dbReference type="PROSITE" id="PS00092">
    <property type="entry name" value="N6_MTASE"/>
    <property type="match status" value="1"/>
</dbReference>